<accession>A0A1L6J770</accession>
<evidence type="ECO:0000256" key="4">
    <source>
        <dbReference type="SAM" id="MobiDB-lite"/>
    </source>
</evidence>
<feature type="region of interest" description="Disordered" evidence="4">
    <location>
        <begin position="112"/>
        <end position="132"/>
    </location>
</feature>
<feature type="compositionally biased region" description="Polar residues" evidence="4">
    <location>
        <begin position="115"/>
        <end position="124"/>
    </location>
</feature>
<dbReference type="InterPro" id="IPR013785">
    <property type="entry name" value="Aldolase_TIM"/>
</dbReference>
<dbReference type="GO" id="GO:0016628">
    <property type="term" value="F:oxidoreductase activity, acting on the CH-CH group of donors, NAD or NADP as acceptor"/>
    <property type="evidence" value="ECO:0007669"/>
    <property type="project" value="UniProtKB-ARBA"/>
</dbReference>
<dbReference type="Pfam" id="PF00724">
    <property type="entry name" value="Oxidored_FMN"/>
    <property type="match status" value="1"/>
</dbReference>
<dbReference type="GeneID" id="44131781"/>
<dbReference type="OrthoDB" id="9804454at2"/>
<sequence length="363" mass="38918">MPSLFDPIALGAIRAPNRVLMAPLTRGRATVEAVPTAIMADYYAQRAGAGLIISEATGISRQGLGWPFAPGLWTDAQVEGWKPVTDAVHRAGGRIVAQLWHMGRQVHSSVIGEQPVSSSATTSPGKVHTYGGRQPYEQARALGIEEIPAILDDYARATENALKAGFDGVQIHAANGYLIDQFLRDNANFRTDGYGGSVENRIRLLNEVSERVVAVAGAERTGVRLSPNGASQGVDDSDPEAVFVPAAKRLEEIGVAFLELREPGPEGTYGNTDVPRLSPAIRKVFGGPLIVNSDYFTREDAQAALDSGVADAVSFGRAYLANPDLIERLKQGAPLNEWDMKSWYGGGAEGYTDYPQLKDQEAA</sequence>
<proteinExistence type="inferred from homology"/>
<feature type="domain" description="NADH:flavin oxidoreductase/NADH oxidase N-terminal" evidence="5">
    <location>
        <begin position="3"/>
        <end position="336"/>
    </location>
</feature>
<dbReference type="CDD" id="cd02933">
    <property type="entry name" value="OYE_like_FMN"/>
    <property type="match status" value="1"/>
</dbReference>
<dbReference type="EMBL" id="QQWO01000001">
    <property type="protein sequence ID" value="RSV08202.1"/>
    <property type="molecule type" value="Genomic_DNA"/>
</dbReference>
<reference evidence="8" key="2">
    <citation type="submission" date="2016-12" db="EMBL/GenBank/DDBJ databases">
        <title>Whole genome sequencing of Sphingomonas sp. ABOJV.</title>
        <authorList>
            <person name="Conlan S."/>
            <person name="Thomas P.J."/>
            <person name="Mullikin J."/>
            <person name="Palmore T.N."/>
            <person name="Frank K.M."/>
            <person name="Segre J.A."/>
        </authorList>
    </citation>
    <scope>NUCLEOTIDE SEQUENCE [LARGE SCALE GENOMIC DNA]</scope>
    <source>
        <strain evidence="8">ABOJV</strain>
    </source>
</reference>
<evidence type="ECO:0000256" key="1">
    <source>
        <dbReference type="ARBA" id="ARBA00001917"/>
    </source>
</evidence>
<comment type="cofactor">
    <cofactor evidence="1">
        <name>FMN</name>
        <dbReference type="ChEBI" id="CHEBI:58210"/>
    </cofactor>
</comment>
<dbReference type="SUPFAM" id="SSF51395">
    <property type="entry name" value="FMN-linked oxidoreductases"/>
    <property type="match status" value="1"/>
</dbReference>
<evidence type="ECO:0000256" key="2">
    <source>
        <dbReference type="ARBA" id="ARBA00005979"/>
    </source>
</evidence>
<dbReference type="Proteomes" id="UP000185161">
    <property type="component" value="Chromosome"/>
</dbReference>
<evidence type="ECO:0000313" key="8">
    <source>
        <dbReference type="Proteomes" id="UP000185161"/>
    </source>
</evidence>
<dbReference type="InterPro" id="IPR001155">
    <property type="entry name" value="OxRdtase_FMN_N"/>
</dbReference>
<dbReference type="PANTHER" id="PTHR22893:SF91">
    <property type="entry name" value="NADPH DEHYDROGENASE 2-RELATED"/>
    <property type="match status" value="1"/>
</dbReference>
<dbReference type="AlphaFoldDB" id="A0A1L6J770"/>
<dbReference type="KEGG" id="skr:BRX40_04325"/>
<dbReference type="GO" id="GO:0005829">
    <property type="term" value="C:cytosol"/>
    <property type="evidence" value="ECO:0007669"/>
    <property type="project" value="UniProtKB-ARBA"/>
</dbReference>
<dbReference type="FunFam" id="3.20.20.70:FF:000059">
    <property type="entry name" value="N-ethylmaleimide reductase, FMN-linked"/>
    <property type="match status" value="1"/>
</dbReference>
<gene>
    <name evidence="6" type="ORF">BRX40_04325</name>
    <name evidence="7" type="ORF">CA257_01685</name>
</gene>
<dbReference type="Gene3D" id="3.20.20.70">
    <property type="entry name" value="Aldolase class I"/>
    <property type="match status" value="1"/>
</dbReference>
<organism evidence="6 8">
    <name type="scientific">Sphingomonas koreensis</name>
    <dbReference type="NCBI Taxonomy" id="93064"/>
    <lineage>
        <taxon>Bacteria</taxon>
        <taxon>Pseudomonadati</taxon>
        <taxon>Pseudomonadota</taxon>
        <taxon>Alphaproteobacteria</taxon>
        <taxon>Sphingomonadales</taxon>
        <taxon>Sphingomonadaceae</taxon>
        <taxon>Sphingomonas</taxon>
    </lineage>
</organism>
<keyword evidence="3" id="KW-0560">Oxidoreductase</keyword>
<evidence type="ECO:0000313" key="9">
    <source>
        <dbReference type="Proteomes" id="UP000286681"/>
    </source>
</evidence>
<reference evidence="7 9" key="3">
    <citation type="submission" date="2018-07" db="EMBL/GenBank/DDBJ databases">
        <title>Genomic and Epidemiologic Investigation of an Indolent Hospital Outbreak.</title>
        <authorList>
            <person name="Johnson R.C."/>
            <person name="Deming C."/>
            <person name="Conlan S."/>
            <person name="Zellmer C.J."/>
            <person name="Michelin A.V."/>
            <person name="Lee-Lin S."/>
            <person name="Thomas P.J."/>
            <person name="Park M."/>
            <person name="Weingarten R.A."/>
            <person name="Less J."/>
            <person name="Dekker J.P."/>
            <person name="Frank K.M."/>
            <person name="Musser K.A."/>
            <person name="Mcquiston J.R."/>
            <person name="Henderson D.K."/>
            <person name="Lau A.F."/>
            <person name="Palmore T.N."/>
            <person name="Segre J.A."/>
        </authorList>
    </citation>
    <scope>NUCLEOTIDE SEQUENCE [LARGE SCALE GENOMIC DNA]</scope>
    <source>
        <strain evidence="7 9">SK-NIH.Env10_0317</strain>
    </source>
</reference>
<reference evidence="6" key="1">
    <citation type="submission" date="2016-12" db="EMBL/GenBank/DDBJ databases">
        <title>Whole genome sequencing of Sphingomonas koreensis.</title>
        <authorList>
            <person name="Conlan S."/>
            <person name="Thomas P.J."/>
            <person name="Mullikin J."/>
            <person name="Palmore T.N."/>
            <person name="Frank K.M."/>
            <person name="Segre J.A."/>
        </authorList>
    </citation>
    <scope>NUCLEOTIDE SEQUENCE</scope>
    <source>
        <strain evidence="6">ABOJV</strain>
    </source>
</reference>
<evidence type="ECO:0000313" key="6">
    <source>
        <dbReference type="EMBL" id="APR51765.1"/>
    </source>
</evidence>
<dbReference type="STRING" id="93064.BRX40_04325"/>
<dbReference type="EMBL" id="CP018820">
    <property type="protein sequence ID" value="APR51765.1"/>
    <property type="molecule type" value="Genomic_DNA"/>
</dbReference>
<protein>
    <submittedName>
        <fullName evidence="6">Alkene reductase</fullName>
    </submittedName>
</protein>
<evidence type="ECO:0000259" key="5">
    <source>
        <dbReference type="Pfam" id="PF00724"/>
    </source>
</evidence>
<dbReference type="InterPro" id="IPR045247">
    <property type="entry name" value="Oye-like"/>
</dbReference>
<comment type="similarity">
    <text evidence="2">Belongs to the NADH:flavin oxidoreductase/NADH oxidase family.</text>
</comment>
<evidence type="ECO:0000256" key="3">
    <source>
        <dbReference type="ARBA" id="ARBA00023002"/>
    </source>
</evidence>
<dbReference type="Proteomes" id="UP000286681">
    <property type="component" value="Unassembled WGS sequence"/>
</dbReference>
<dbReference type="PANTHER" id="PTHR22893">
    <property type="entry name" value="NADH OXIDOREDUCTASE-RELATED"/>
    <property type="match status" value="1"/>
</dbReference>
<dbReference type="GO" id="GO:0010181">
    <property type="term" value="F:FMN binding"/>
    <property type="evidence" value="ECO:0007669"/>
    <property type="project" value="InterPro"/>
</dbReference>
<dbReference type="RefSeq" id="WP_075150779.1">
    <property type="nucleotide sequence ID" value="NZ_CP018820.1"/>
</dbReference>
<keyword evidence="8" id="KW-1185">Reference proteome</keyword>
<name>A0A1L6J770_9SPHN</name>
<evidence type="ECO:0000313" key="7">
    <source>
        <dbReference type="EMBL" id="RSV08202.1"/>
    </source>
</evidence>